<dbReference type="AlphaFoldDB" id="A0A5D2EEH2"/>
<name>A0A5D2EEH2_GOSDA</name>
<proteinExistence type="predicted"/>
<gene>
    <name evidence="1" type="ORF">ES288_A12G282200v1</name>
</gene>
<dbReference type="EMBL" id="CM017699">
    <property type="protein sequence ID" value="TYG91687.1"/>
    <property type="molecule type" value="Genomic_DNA"/>
</dbReference>
<protein>
    <submittedName>
        <fullName evidence="1">Uncharacterized protein</fullName>
    </submittedName>
</protein>
<keyword evidence="2" id="KW-1185">Reference proteome</keyword>
<sequence length="33" mass="3748">MLVLEEILFLSHILSIPSNIDRTGFSLVALRFC</sequence>
<reference evidence="1 2" key="1">
    <citation type="submission" date="2019-06" db="EMBL/GenBank/DDBJ databases">
        <title>WGS assembly of Gossypium darwinii.</title>
        <authorList>
            <person name="Chen Z.J."/>
            <person name="Sreedasyam A."/>
            <person name="Ando A."/>
            <person name="Song Q."/>
            <person name="De L."/>
            <person name="Hulse-Kemp A."/>
            <person name="Ding M."/>
            <person name="Ye W."/>
            <person name="Kirkbride R."/>
            <person name="Jenkins J."/>
            <person name="Plott C."/>
            <person name="Lovell J."/>
            <person name="Lin Y.-M."/>
            <person name="Vaughn R."/>
            <person name="Liu B."/>
            <person name="Li W."/>
            <person name="Simpson S."/>
            <person name="Scheffler B."/>
            <person name="Saski C."/>
            <person name="Grover C."/>
            <person name="Hu G."/>
            <person name="Conover J."/>
            <person name="Carlson J."/>
            <person name="Shu S."/>
            <person name="Boston L."/>
            <person name="Williams M."/>
            <person name="Peterson D."/>
            <person name="Mcgee K."/>
            <person name="Jones D."/>
            <person name="Wendel J."/>
            <person name="Stelly D."/>
            <person name="Grimwood J."/>
            <person name="Schmutz J."/>
        </authorList>
    </citation>
    <scope>NUCLEOTIDE SEQUENCE [LARGE SCALE GENOMIC DNA]</scope>
    <source>
        <strain evidence="1">1808015.09</strain>
    </source>
</reference>
<evidence type="ECO:0000313" key="2">
    <source>
        <dbReference type="Proteomes" id="UP000323506"/>
    </source>
</evidence>
<evidence type="ECO:0000313" key="1">
    <source>
        <dbReference type="EMBL" id="TYG91687.1"/>
    </source>
</evidence>
<organism evidence="1 2">
    <name type="scientific">Gossypium darwinii</name>
    <name type="common">Darwin's cotton</name>
    <name type="synonym">Gossypium barbadense var. darwinii</name>
    <dbReference type="NCBI Taxonomy" id="34276"/>
    <lineage>
        <taxon>Eukaryota</taxon>
        <taxon>Viridiplantae</taxon>
        <taxon>Streptophyta</taxon>
        <taxon>Embryophyta</taxon>
        <taxon>Tracheophyta</taxon>
        <taxon>Spermatophyta</taxon>
        <taxon>Magnoliopsida</taxon>
        <taxon>eudicotyledons</taxon>
        <taxon>Gunneridae</taxon>
        <taxon>Pentapetalae</taxon>
        <taxon>rosids</taxon>
        <taxon>malvids</taxon>
        <taxon>Malvales</taxon>
        <taxon>Malvaceae</taxon>
        <taxon>Malvoideae</taxon>
        <taxon>Gossypium</taxon>
    </lineage>
</organism>
<dbReference type="Proteomes" id="UP000323506">
    <property type="component" value="Chromosome A12"/>
</dbReference>
<accession>A0A5D2EEH2</accession>